<name>A0A975SMY5_9RHOO</name>
<evidence type="ECO:0000313" key="3">
    <source>
        <dbReference type="Proteomes" id="UP000683428"/>
    </source>
</evidence>
<feature type="transmembrane region" description="Helical" evidence="1">
    <location>
        <begin position="29"/>
        <end position="48"/>
    </location>
</feature>
<dbReference type="KEGG" id="aiq:Azoinq_01045"/>
<dbReference type="RefSeq" id="WP_332460833.1">
    <property type="nucleotide sequence ID" value="NZ_CP064782.1"/>
</dbReference>
<keyword evidence="3" id="KW-1185">Reference proteome</keyword>
<organism evidence="2 3">
    <name type="scientific">Azospira inquinata</name>
    <dbReference type="NCBI Taxonomy" id="2785627"/>
    <lineage>
        <taxon>Bacteria</taxon>
        <taxon>Pseudomonadati</taxon>
        <taxon>Pseudomonadota</taxon>
        <taxon>Betaproteobacteria</taxon>
        <taxon>Rhodocyclales</taxon>
        <taxon>Rhodocyclaceae</taxon>
        <taxon>Azospira</taxon>
    </lineage>
</organism>
<dbReference type="Proteomes" id="UP000683428">
    <property type="component" value="Chromosome"/>
</dbReference>
<accession>A0A975SMY5</accession>
<sequence length="74" mass="8454">MLILLIIIIGWLYVTLLMALSESSVVAGVLTFVFYGLAPCTLPFWLLLSKIRRQRRLFREAMAAREGAPENRED</sequence>
<gene>
    <name evidence="2" type="ORF">Azoinq_01045</name>
</gene>
<proteinExistence type="predicted"/>
<reference evidence="2" key="1">
    <citation type="submission" date="2020-11" db="EMBL/GenBank/DDBJ databases">
        <title>Azospira inquinata sp. nov.</title>
        <authorList>
            <person name="Moe W.M."/>
            <person name="Mikes M.C."/>
        </authorList>
    </citation>
    <scope>NUCLEOTIDE SEQUENCE</scope>
    <source>
        <strain evidence="2">Azo-3</strain>
    </source>
</reference>
<evidence type="ECO:0000256" key="1">
    <source>
        <dbReference type="SAM" id="Phobius"/>
    </source>
</evidence>
<keyword evidence="1" id="KW-0472">Membrane</keyword>
<evidence type="ECO:0008006" key="4">
    <source>
        <dbReference type="Google" id="ProtNLM"/>
    </source>
</evidence>
<protein>
    <recommendedName>
        <fullName evidence="4">Transmembrane protein</fullName>
    </recommendedName>
</protein>
<keyword evidence="1" id="KW-0812">Transmembrane</keyword>
<keyword evidence="1" id="KW-1133">Transmembrane helix</keyword>
<dbReference type="EMBL" id="CP064782">
    <property type="protein sequence ID" value="QWT49238.1"/>
    <property type="molecule type" value="Genomic_DNA"/>
</dbReference>
<dbReference type="AlphaFoldDB" id="A0A975SMY5"/>
<evidence type="ECO:0000313" key="2">
    <source>
        <dbReference type="EMBL" id="QWT49238.1"/>
    </source>
</evidence>